<dbReference type="EMBL" id="HBUF01148249">
    <property type="protein sequence ID" value="CAG6647693.1"/>
    <property type="molecule type" value="Transcribed_RNA"/>
</dbReference>
<evidence type="ECO:0000313" key="1">
    <source>
        <dbReference type="EMBL" id="CAG6647693.1"/>
    </source>
</evidence>
<proteinExistence type="predicted"/>
<reference evidence="1" key="1">
    <citation type="submission" date="2021-05" db="EMBL/GenBank/DDBJ databases">
        <authorList>
            <person name="Alioto T."/>
            <person name="Alioto T."/>
            <person name="Gomez Garrido J."/>
        </authorList>
    </citation>
    <scope>NUCLEOTIDE SEQUENCE</scope>
</reference>
<dbReference type="AlphaFoldDB" id="A0A8D8RAP5"/>
<dbReference type="EMBL" id="HBUF01148248">
    <property type="protein sequence ID" value="CAG6647689.1"/>
    <property type="molecule type" value="Transcribed_RNA"/>
</dbReference>
<protein>
    <submittedName>
        <fullName evidence="1">Uncharacterized protein</fullName>
    </submittedName>
</protein>
<dbReference type="EMBL" id="HBUF01148247">
    <property type="protein sequence ID" value="CAG6647685.1"/>
    <property type="molecule type" value="Transcribed_RNA"/>
</dbReference>
<organism evidence="1">
    <name type="scientific">Cacopsylla melanoneura</name>
    <dbReference type="NCBI Taxonomy" id="428564"/>
    <lineage>
        <taxon>Eukaryota</taxon>
        <taxon>Metazoa</taxon>
        <taxon>Ecdysozoa</taxon>
        <taxon>Arthropoda</taxon>
        <taxon>Hexapoda</taxon>
        <taxon>Insecta</taxon>
        <taxon>Pterygota</taxon>
        <taxon>Neoptera</taxon>
        <taxon>Paraneoptera</taxon>
        <taxon>Hemiptera</taxon>
        <taxon>Sternorrhyncha</taxon>
        <taxon>Psylloidea</taxon>
        <taxon>Psyllidae</taxon>
        <taxon>Psyllinae</taxon>
        <taxon>Cacopsylla</taxon>
    </lineage>
</organism>
<accession>A0A8D8RAP5</accession>
<sequence>MLSRVFCRNLAISSFTFSDCFILSSFSLVVANCDGSMPGKNLMNTGSRSSMNGTMINTENGIRRNISPVVRTNKLCSRLVNFFPFKIRHTRIALSLISKPNRRKP</sequence>
<name>A0A8D8RAP5_9HEMI</name>